<reference evidence="3" key="1">
    <citation type="journal article" date="2017" name="Nat. Ecol. Evol.">
        <title>Genome expansion and lineage-specific genetic innovations in the forest pathogenic fungi Armillaria.</title>
        <authorList>
            <person name="Sipos G."/>
            <person name="Prasanna A.N."/>
            <person name="Walter M.C."/>
            <person name="O'Connor E."/>
            <person name="Balint B."/>
            <person name="Krizsan K."/>
            <person name="Kiss B."/>
            <person name="Hess J."/>
            <person name="Varga T."/>
            <person name="Slot J."/>
            <person name="Riley R."/>
            <person name="Boka B."/>
            <person name="Rigling D."/>
            <person name="Barry K."/>
            <person name="Lee J."/>
            <person name="Mihaltcheva S."/>
            <person name="LaButti K."/>
            <person name="Lipzen A."/>
            <person name="Waldron R."/>
            <person name="Moloney N.M."/>
            <person name="Sperisen C."/>
            <person name="Kredics L."/>
            <person name="Vagvoelgyi C."/>
            <person name="Patrignani A."/>
            <person name="Fitzpatrick D."/>
            <person name="Nagy I."/>
            <person name="Doyle S."/>
            <person name="Anderson J.B."/>
            <person name="Grigoriev I.V."/>
            <person name="Gueldener U."/>
            <person name="Muensterkoetter M."/>
            <person name="Nagy L.G."/>
        </authorList>
    </citation>
    <scope>NUCLEOTIDE SEQUENCE [LARGE SCALE GENOMIC DNA]</scope>
    <source>
        <strain evidence="3">Ar21-2</strain>
    </source>
</reference>
<keyword evidence="3" id="KW-1185">Reference proteome</keyword>
<protein>
    <submittedName>
        <fullName evidence="2">Uncharacterized protein</fullName>
    </submittedName>
</protein>
<gene>
    <name evidence="2" type="ORF">ARMGADRAFT_1077789</name>
</gene>
<proteinExistence type="predicted"/>
<evidence type="ECO:0000313" key="2">
    <source>
        <dbReference type="EMBL" id="PBK95024.1"/>
    </source>
</evidence>
<accession>A0A2H3DMD5</accession>
<organism evidence="2 3">
    <name type="scientific">Armillaria gallica</name>
    <name type="common">Bulbous honey fungus</name>
    <name type="synonym">Armillaria bulbosa</name>
    <dbReference type="NCBI Taxonomy" id="47427"/>
    <lineage>
        <taxon>Eukaryota</taxon>
        <taxon>Fungi</taxon>
        <taxon>Dikarya</taxon>
        <taxon>Basidiomycota</taxon>
        <taxon>Agaricomycotina</taxon>
        <taxon>Agaricomycetes</taxon>
        <taxon>Agaricomycetidae</taxon>
        <taxon>Agaricales</taxon>
        <taxon>Marasmiineae</taxon>
        <taxon>Physalacriaceae</taxon>
        <taxon>Armillaria</taxon>
    </lineage>
</organism>
<dbReference type="EMBL" id="KZ293652">
    <property type="protein sequence ID" value="PBK95024.1"/>
    <property type="molecule type" value="Genomic_DNA"/>
</dbReference>
<evidence type="ECO:0000313" key="3">
    <source>
        <dbReference type="Proteomes" id="UP000217790"/>
    </source>
</evidence>
<sequence length="87" mass="9516">MREINGLDGGTNSTSNKGEKRGQWMRDEAAFTTEADGEGTTTDEHHQPDYPPILPPPESLPSVVMIDEVGLDYNVENARVLTSTTRA</sequence>
<feature type="compositionally biased region" description="Pro residues" evidence="1">
    <location>
        <begin position="49"/>
        <end position="59"/>
    </location>
</feature>
<feature type="compositionally biased region" description="Low complexity" evidence="1">
    <location>
        <begin position="30"/>
        <end position="40"/>
    </location>
</feature>
<dbReference type="AlphaFoldDB" id="A0A2H3DMD5"/>
<dbReference type="InParanoid" id="A0A2H3DMD5"/>
<evidence type="ECO:0000256" key="1">
    <source>
        <dbReference type="SAM" id="MobiDB-lite"/>
    </source>
</evidence>
<name>A0A2H3DMD5_ARMGA</name>
<feature type="compositionally biased region" description="Basic and acidic residues" evidence="1">
    <location>
        <begin position="17"/>
        <end position="29"/>
    </location>
</feature>
<feature type="region of interest" description="Disordered" evidence="1">
    <location>
        <begin position="1"/>
        <end position="59"/>
    </location>
</feature>
<dbReference type="Proteomes" id="UP000217790">
    <property type="component" value="Unassembled WGS sequence"/>
</dbReference>